<evidence type="ECO:0000313" key="2">
    <source>
        <dbReference type="Proteomes" id="UP001281147"/>
    </source>
</evidence>
<name>A0ACC3NQG2_9PEZI</name>
<gene>
    <name evidence="1" type="ORF">LTR37_003221</name>
</gene>
<sequence>MAAWDVSSDVWIIVLLVPFIWKLNLRAAEIVMLTGMFCLGAVYGALLPPGCDSRLADKVRSVVVFSLMSCSAISDSLKTEDVANEYTFAMANLFQVLEAGMGIIGSCLPIMRQPLRHCFPGMVETRFSRKRSGSDYYSDQEAYVLQHRSNRSEVRKDG</sequence>
<dbReference type="EMBL" id="JAUTXU010000018">
    <property type="protein sequence ID" value="KAK3721345.1"/>
    <property type="molecule type" value="Genomic_DNA"/>
</dbReference>
<dbReference type="Proteomes" id="UP001281147">
    <property type="component" value="Unassembled WGS sequence"/>
</dbReference>
<organism evidence="1 2">
    <name type="scientific">Vermiconidia calcicola</name>
    <dbReference type="NCBI Taxonomy" id="1690605"/>
    <lineage>
        <taxon>Eukaryota</taxon>
        <taxon>Fungi</taxon>
        <taxon>Dikarya</taxon>
        <taxon>Ascomycota</taxon>
        <taxon>Pezizomycotina</taxon>
        <taxon>Dothideomycetes</taxon>
        <taxon>Dothideomycetidae</taxon>
        <taxon>Mycosphaerellales</taxon>
        <taxon>Extremaceae</taxon>
        <taxon>Vermiconidia</taxon>
    </lineage>
</organism>
<evidence type="ECO:0000313" key="1">
    <source>
        <dbReference type="EMBL" id="KAK3721345.1"/>
    </source>
</evidence>
<protein>
    <submittedName>
        <fullName evidence="1">Uncharacterized protein</fullName>
    </submittedName>
</protein>
<reference evidence="1" key="1">
    <citation type="submission" date="2023-07" db="EMBL/GenBank/DDBJ databases">
        <title>Black Yeasts Isolated from many extreme environments.</title>
        <authorList>
            <person name="Coleine C."/>
            <person name="Stajich J.E."/>
            <person name="Selbmann L."/>
        </authorList>
    </citation>
    <scope>NUCLEOTIDE SEQUENCE</scope>
    <source>
        <strain evidence="1">CCFEE 5714</strain>
    </source>
</reference>
<accession>A0ACC3NQG2</accession>
<comment type="caution">
    <text evidence="1">The sequence shown here is derived from an EMBL/GenBank/DDBJ whole genome shotgun (WGS) entry which is preliminary data.</text>
</comment>
<proteinExistence type="predicted"/>
<keyword evidence="2" id="KW-1185">Reference proteome</keyword>